<dbReference type="InterPro" id="IPR046348">
    <property type="entry name" value="SIS_dom_sf"/>
</dbReference>
<comment type="catalytic activity">
    <reaction evidence="7 8">
        <text>alpha-D-glucose 6-phosphate = beta-D-fructose 6-phosphate</text>
        <dbReference type="Rhea" id="RHEA:11816"/>
        <dbReference type="ChEBI" id="CHEBI:57634"/>
        <dbReference type="ChEBI" id="CHEBI:58225"/>
        <dbReference type="EC" id="5.3.1.9"/>
    </reaction>
</comment>
<dbReference type="GO" id="GO:0004347">
    <property type="term" value="F:glucose-6-phosphate isomerase activity"/>
    <property type="evidence" value="ECO:0007669"/>
    <property type="project" value="UniProtKB-EC"/>
</dbReference>
<dbReference type="InterPro" id="IPR035482">
    <property type="entry name" value="SIS_PGI_2"/>
</dbReference>
<evidence type="ECO:0000256" key="7">
    <source>
        <dbReference type="ARBA" id="ARBA00029321"/>
    </source>
</evidence>
<name>A0A5J6DV48_9CILI</name>
<dbReference type="AlphaFoldDB" id="A0A5J6DV48"/>
<dbReference type="CDD" id="cd05016">
    <property type="entry name" value="SIS_PGI_2"/>
    <property type="match status" value="1"/>
</dbReference>
<evidence type="ECO:0000256" key="8">
    <source>
        <dbReference type="RuleBase" id="RU000612"/>
    </source>
</evidence>
<dbReference type="GO" id="GO:0048029">
    <property type="term" value="F:monosaccharide binding"/>
    <property type="evidence" value="ECO:0007669"/>
    <property type="project" value="TreeGrafter"/>
</dbReference>
<dbReference type="PROSITE" id="PS00174">
    <property type="entry name" value="P_GLUCOSE_ISOMERASE_2"/>
    <property type="match status" value="1"/>
</dbReference>
<keyword evidence="5 8" id="KW-0324">Glycolysis</keyword>
<keyword evidence="6 8" id="KW-0413">Isomerase</keyword>
<dbReference type="EMBL" id="MK601895">
    <property type="protein sequence ID" value="QES95446.1"/>
    <property type="molecule type" value="mRNA"/>
</dbReference>
<evidence type="ECO:0000256" key="2">
    <source>
        <dbReference type="ARBA" id="ARBA00006604"/>
    </source>
</evidence>
<dbReference type="EC" id="5.3.1.9" evidence="3 8"/>
<dbReference type="PANTHER" id="PTHR11469">
    <property type="entry name" value="GLUCOSE-6-PHOSPHATE ISOMERASE"/>
    <property type="match status" value="1"/>
</dbReference>
<evidence type="ECO:0000256" key="6">
    <source>
        <dbReference type="ARBA" id="ARBA00023235"/>
    </source>
</evidence>
<dbReference type="UniPathway" id="UPA00109">
    <property type="reaction ID" value="UER00181"/>
</dbReference>
<evidence type="ECO:0000256" key="4">
    <source>
        <dbReference type="ARBA" id="ARBA00022432"/>
    </source>
</evidence>
<dbReference type="GO" id="GO:0097367">
    <property type="term" value="F:carbohydrate derivative binding"/>
    <property type="evidence" value="ECO:0007669"/>
    <property type="project" value="InterPro"/>
</dbReference>
<evidence type="ECO:0000256" key="5">
    <source>
        <dbReference type="ARBA" id="ARBA00023152"/>
    </source>
</evidence>
<dbReference type="InterPro" id="IPR035476">
    <property type="entry name" value="SIS_PGI_1"/>
</dbReference>
<dbReference type="GO" id="GO:0006094">
    <property type="term" value="P:gluconeogenesis"/>
    <property type="evidence" value="ECO:0007669"/>
    <property type="project" value="UniProtKB-KW"/>
</dbReference>
<dbReference type="HAMAP" id="MF_00473">
    <property type="entry name" value="G6P_isomerase"/>
    <property type="match status" value="1"/>
</dbReference>
<dbReference type="PROSITE" id="PS00765">
    <property type="entry name" value="P_GLUCOSE_ISOMERASE_1"/>
    <property type="match status" value="1"/>
</dbReference>
<accession>A0A5J6DV48</accession>
<dbReference type="SUPFAM" id="SSF53697">
    <property type="entry name" value="SIS domain"/>
    <property type="match status" value="1"/>
</dbReference>
<dbReference type="Pfam" id="PF00342">
    <property type="entry name" value="PGI"/>
    <property type="match status" value="1"/>
</dbReference>
<comment type="pathway">
    <text evidence="1 8">Carbohydrate degradation; glycolysis; D-glyceraldehyde 3-phosphate and glycerone phosphate from D-glucose: step 2/4.</text>
</comment>
<reference evidence="9" key="1">
    <citation type="submission" date="2019-03" db="EMBL/GenBank/DDBJ databases">
        <authorList>
            <person name="Folgueira I."/>
            <person name="Lamas J."/>
            <person name="Leiro J."/>
        </authorList>
    </citation>
    <scope>NUCLEOTIDE SEQUENCE</scope>
    <source>
        <strain evidence="9">I1</strain>
    </source>
</reference>
<evidence type="ECO:0000313" key="9">
    <source>
        <dbReference type="EMBL" id="QES95446.1"/>
    </source>
</evidence>
<dbReference type="InterPro" id="IPR018189">
    <property type="entry name" value="Phosphoglucose_isomerase_CS"/>
</dbReference>
<dbReference type="NCBIfam" id="NF001211">
    <property type="entry name" value="PRK00179.1"/>
    <property type="match status" value="1"/>
</dbReference>
<dbReference type="InterPro" id="IPR001672">
    <property type="entry name" value="G6P_Isomerase"/>
</dbReference>
<dbReference type="CDD" id="cd05015">
    <property type="entry name" value="SIS_PGI_1"/>
    <property type="match status" value="1"/>
</dbReference>
<dbReference type="GO" id="GO:0051156">
    <property type="term" value="P:glucose 6-phosphate metabolic process"/>
    <property type="evidence" value="ECO:0007669"/>
    <property type="project" value="TreeGrafter"/>
</dbReference>
<dbReference type="GO" id="GO:0006096">
    <property type="term" value="P:glycolytic process"/>
    <property type="evidence" value="ECO:0007669"/>
    <property type="project" value="UniProtKB-UniPathway"/>
</dbReference>
<dbReference type="Gene3D" id="1.10.1390.10">
    <property type="match status" value="1"/>
</dbReference>
<evidence type="ECO:0000256" key="1">
    <source>
        <dbReference type="ARBA" id="ARBA00004926"/>
    </source>
</evidence>
<evidence type="ECO:0000256" key="3">
    <source>
        <dbReference type="ARBA" id="ARBA00011952"/>
    </source>
</evidence>
<proteinExistence type="evidence at transcript level"/>
<dbReference type="Gene3D" id="3.40.50.10490">
    <property type="entry name" value="Glucose-6-phosphate isomerase like protein, domain 1"/>
    <property type="match status" value="2"/>
</dbReference>
<comment type="similarity">
    <text evidence="2 8">Belongs to the GPI family.</text>
</comment>
<dbReference type="InterPro" id="IPR023096">
    <property type="entry name" value="G6P_Isomerase_C"/>
</dbReference>
<dbReference type="PRINTS" id="PR00662">
    <property type="entry name" value="G6PISOMERASE"/>
</dbReference>
<dbReference type="PANTHER" id="PTHR11469:SF1">
    <property type="entry name" value="GLUCOSE-6-PHOSPHATE ISOMERASE"/>
    <property type="match status" value="1"/>
</dbReference>
<dbReference type="GO" id="GO:0005829">
    <property type="term" value="C:cytosol"/>
    <property type="evidence" value="ECO:0007669"/>
    <property type="project" value="TreeGrafter"/>
</dbReference>
<organism evidence="9">
    <name type="scientific">Philasterides dicentrarchi</name>
    <dbReference type="NCBI Taxonomy" id="282688"/>
    <lineage>
        <taxon>Eukaryota</taxon>
        <taxon>Sar</taxon>
        <taxon>Alveolata</taxon>
        <taxon>Ciliophora</taxon>
        <taxon>Intramacronucleata</taxon>
        <taxon>Oligohymenophorea</taxon>
        <taxon>Scuticociliatia</taxon>
        <taxon>Philasterida</taxon>
        <taxon>Philasteridae</taxon>
        <taxon>Philasterides</taxon>
    </lineage>
</organism>
<keyword evidence="4 8" id="KW-0312">Gluconeogenesis</keyword>
<dbReference type="PROSITE" id="PS51463">
    <property type="entry name" value="P_GLUCOSE_ISOMERASE_3"/>
    <property type="match status" value="1"/>
</dbReference>
<sequence length="566" mass="63388">MEQHWTTLQQHWASTKQTHLKDLLQDGQRNQGLVFESNDILLDLTHEKMTPETIKLLQEVAVKSQVQEKVKQMFEGQIINTTEKRAVLHTALRAAKGTQSDLKVGDMKVNEEVHSVLDRIQAFSNQVRTGQAKGFTNKQLVNLIVIGIGGSYLSIEFVHEALRSSPEGQSASAGRKLRFLANVDPVDFSRAVEGLDVEETLVLINSKTFTTAETILNAKTVKNWMLSEYKKRGHAVETTEQINSICNAHLCACSTNIAATSEFGISPERVFGFWDFVGGRFSVWSAIGVLPLAIQYGYEMMSQFLAGGRSMDESLLKDGVNSLPMLLALVGFYNTSIAQYNARAILPYAQSLCKFVPHVQQLDMESNGKRVTTSGTPLNYDCTVVNFGEPGTNGQHSFYQLLHQGRVIPCEFIGFIRSQQPVKLGDEQISNHEELMSNFFSQPDALAVGKQEQQLKQENTPQELMEHKKFPGDRPSLSLLFRELNAFSCGQLLALYEHRTAIEGFLWDINSFDQYGVELGKQLAKGVRGFFIKNQGKSDSLDFTNTQFNSATQYLLSKFQNGQFKQ</sequence>
<protein>
    <recommendedName>
        <fullName evidence="3 8">Glucose-6-phosphate isomerase</fullName>
        <ecNumber evidence="3 8">5.3.1.9</ecNumber>
    </recommendedName>
</protein>